<feature type="transmembrane region" description="Helical" evidence="2">
    <location>
        <begin position="129"/>
        <end position="148"/>
    </location>
</feature>
<dbReference type="EMBL" id="JAVHJV010000001">
    <property type="protein sequence ID" value="KAK5947413.1"/>
    <property type="molecule type" value="Genomic_DNA"/>
</dbReference>
<reference evidence="3 4" key="1">
    <citation type="journal article" date="2023" name="Res Sq">
        <title>Genomic and morphological characterization of Knufia obscura isolated from the Mars 2020 spacecraft assembly facility.</title>
        <authorList>
            <person name="Chander A.M."/>
            <person name="Teixeira M.M."/>
            <person name="Singh N.K."/>
            <person name="Williams M.P."/>
            <person name="Parker C.W."/>
            <person name="Leo P."/>
            <person name="Stajich J.E."/>
            <person name="Torok T."/>
            <person name="Tighe S."/>
            <person name="Mason C.E."/>
            <person name="Venkateswaran K."/>
        </authorList>
    </citation>
    <scope>NUCLEOTIDE SEQUENCE [LARGE SCALE GENOMIC DNA]</scope>
    <source>
        <strain evidence="3 4">CCFEE 5817</strain>
    </source>
</reference>
<feature type="transmembrane region" description="Helical" evidence="2">
    <location>
        <begin position="106"/>
        <end position="123"/>
    </location>
</feature>
<feature type="transmembrane region" description="Helical" evidence="2">
    <location>
        <begin position="35"/>
        <end position="56"/>
    </location>
</feature>
<accession>A0ABR0S3H9</accession>
<dbReference type="RefSeq" id="XP_064735503.1">
    <property type="nucleotide sequence ID" value="XM_064870006.1"/>
</dbReference>
<dbReference type="GeneID" id="89995012"/>
<evidence type="ECO:0000313" key="4">
    <source>
        <dbReference type="Proteomes" id="UP001334248"/>
    </source>
</evidence>
<sequence length="208" mass="23307">MDPDRGTVMHLAGRFKGLINEFQEFMSRRYVRGSLRFAQVVLSFETFCSSFLVLLRGPHEEYNVSILVLASISLFAFASSVIAVCKSAEKLERPNRWQKKAIAFDFGLGLAWIAIFTMLMVLAQQSAPWVDVFLNILLWMASAFADWATMVRSRQEGGADFARPSPKHKAGDDAGATEAKVRWTPAFRQAAELQDDIQRTELPASTIP</sequence>
<proteinExistence type="predicted"/>
<keyword evidence="2" id="KW-1133">Transmembrane helix</keyword>
<keyword evidence="2" id="KW-0472">Membrane</keyword>
<organism evidence="3 4">
    <name type="scientific">Knufia obscura</name>
    <dbReference type="NCBI Taxonomy" id="1635080"/>
    <lineage>
        <taxon>Eukaryota</taxon>
        <taxon>Fungi</taxon>
        <taxon>Dikarya</taxon>
        <taxon>Ascomycota</taxon>
        <taxon>Pezizomycotina</taxon>
        <taxon>Eurotiomycetes</taxon>
        <taxon>Chaetothyriomycetidae</taxon>
        <taxon>Chaetothyriales</taxon>
        <taxon>Trichomeriaceae</taxon>
        <taxon>Knufia</taxon>
    </lineage>
</organism>
<evidence type="ECO:0000313" key="3">
    <source>
        <dbReference type="EMBL" id="KAK5947413.1"/>
    </source>
</evidence>
<evidence type="ECO:0000256" key="2">
    <source>
        <dbReference type="SAM" id="Phobius"/>
    </source>
</evidence>
<name>A0ABR0S3H9_9EURO</name>
<gene>
    <name evidence="3" type="ORF">PMZ80_001563</name>
</gene>
<dbReference type="Proteomes" id="UP001334248">
    <property type="component" value="Unassembled WGS sequence"/>
</dbReference>
<keyword evidence="4" id="KW-1185">Reference proteome</keyword>
<comment type="caution">
    <text evidence="3">The sequence shown here is derived from an EMBL/GenBank/DDBJ whole genome shotgun (WGS) entry which is preliminary data.</text>
</comment>
<evidence type="ECO:0008006" key="5">
    <source>
        <dbReference type="Google" id="ProtNLM"/>
    </source>
</evidence>
<feature type="region of interest" description="Disordered" evidence="1">
    <location>
        <begin position="158"/>
        <end position="178"/>
    </location>
</feature>
<keyword evidence="2" id="KW-0812">Transmembrane</keyword>
<evidence type="ECO:0000256" key="1">
    <source>
        <dbReference type="SAM" id="MobiDB-lite"/>
    </source>
</evidence>
<protein>
    <recommendedName>
        <fullName evidence="5">MARVEL domain-containing protein</fullName>
    </recommendedName>
</protein>
<feature type="transmembrane region" description="Helical" evidence="2">
    <location>
        <begin position="62"/>
        <end position="85"/>
    </location>
</feature>